<dbReference type="Pfam" id="PF00455">
    <property type="entry name" value="DeoRC"/>
    <property type="match status" value="1"/>
</dbReference>
<feature type="domain" description="HTH deoR-type" evidence="5">
    <location>
        <begin position="3"/>
        <end position="58"/>
    </location>
</feature>
<dbReference type="InterPro" id="IPR001034">
    <property type="entry name" value="DeoR_HTH"/>
</dbReference>
<dbReference type="InterPro" id="IPR036390">
    <property type="entry name" value="WH_DNA-bd_sf"/>
</dbReference>
<dbReference type="PATRIC" id="fig|1619313.3.peg.3527"/>
<organism evidence="6 7">
    <name type="scientific">Duffyella gerundensis</name>
    <dbReference type="NCBI Taxonomy" id="1619313"/>
    <lineage>
        <taxon>Bacteria</taxon>
        <taxon>Pseudomonadati</taxon>
        <taxon>Pseudomonadota</taxon>
        <taxon>Gammaproteobacteria</taxon>
        <taxon>Enterobacterales</taxon>
        <taxon>Erwiniaceae</taxon>
        <taxon>Duffyella</taxon>
    </lineage>
</organism>
<dbReference type="PROSITE" id="PS00894">
    <property type="entry name" value="HTH_DEOR_1"/>
    <property type="match status" value="1"/>
</dbReference>
<gene>
    <name evidence="6" type="ORF">EM595_3399</name>
</gene>
<proteinExistence type="predicted"/>
<accession>A0A0U5L5C5</accession>
<evidence type="ECO:0000256" key="2">
    <source>
        <dbReference type="ARBA" id="ARBA00023015"/>
    </source>
</evidence>
<evidence type="ECO:0000259" key="5">
    <source>
        <dbReference type="PROSITE" id="PS51000"/>
    </source>
</evidence>
<dbReference type="Proteomes" id="UP000059419">
    <property type="component" value="Chromosome 1"/>
</dbReference>
<protein>
    <submittedName>
        <fullName evidence="6">Alkaline phosphatase</fullName>
    </submittedName>
</protein>
<keyword evidence="1" id="KW-0678">Repressor</keyword>
<dbReference type="GO" id="GO:0003700">
    <property type="term" value="F:DNA-binding transcription factor activity"/>
    <property type="evidence" value="ECO:0007669"/>
    <property type="project" value="InterPro"/>
</dbReference>
<dbReference type="InterPro" id="IPR018356">
    <property type="entry name" value="Tscrpt_reg_HTH_DeoR_CS"/>
</dbReference>
<dbReference type="EMBL" id="LN907827">
    <property type="protein sequence ID" value="CUU25630.1"/>
    <property type="molecule type" value="Genomic_DNA"/>
</dbReference>
<dbReference type="OrthoDB" id="5685843at2"/>
<reference evidence="7" key="1">
    <citation type="submission" date="2015-11" db="EMBL/GenBank/DDBJ databases">
        <authorList>
            <person name="Blom J."/>
        </authorList>
    </citation>
    <scope>NUCLEOTIDE SEQUENCE [LARGE SCALE GENOMIC DNA]</scope>
</reference>
<keyword evidence="2" id="KW-0805">Transcription regulation</keyword>
<keyword evidence="7" id="KW-1185">Reference proteome</keyword>
<dbReference type="Pfam" id="PF08220">
    <property type="entry name" value="HTH_DeoR"/>
    <property type="match status" value="1"/>
</dbReference>
<dbReference type="InterPro" id="IPR014036">
    <property type="entry name" value="DeoR-like_C"/>
</dbReference>
<dbReference type="SUPFAM" id="SSF100950">
    <property type="entry name" value="NagB/RpiA/CoA transferase-like"/>
    <property type="match status" value="1"/>
</dbReference>
<dbReference type="PANTHER" id="PTHR30363">
    <property type="entry name" value="HTH-TYPE TRANSCRIPTIONAL REGULATOR SRLR-RELATED"/>
    <property type="match status" value="1"/>
</dbReference>
<evidence type="ECO:0000313" key="6">
    <source>
        <dbReference type="EMBL" id="CUU25630.1"/>
    </source>
</evidence>
<dbReference type="AlphaFoldDB" id="A0A0U5L5C5"/>
<evidence type="ECO:0000313" key="7">
    <source>
        <dbReference type="Proteomes" id="UP000059419"/>
    </source>
</evidence>
<evidence type="ECO:0000256" key="1">
    <source>
        <dbReference type="ARBA" id="ARBA00022491"/>
    </source>
</evidence>
<dbReference type="SMART" id="SM01134">
    <property type="entry name" value="DeoRC"/>
    <property type="match status" value="1"/>
</dbReference>
<dbReference type="PROSITE" id="PS51000">
    <property type="entry name" value="HTH_DEOR_2"/>
    <property type="match status" value="1"/>
</dbReference>
<dbReference type="STRING" id="1619313.EM595_3399"/>
<keyword evidence="4" id="KW-0804">Transcription</keyword>
<dbReference type="SUPFAM" id="SSF46785">
    <property type="entry name" value="Winged helix' DNA-binding domain"/>
    <property type="match status" value="1"/>
</dbReference>
<name>A0A0U5L5C5_9GAMM</name>
<evidence type="ECO:0000256" key="3">
    <source>
        <dbReference type="ARBA" id="ARBA00023125"/>
    </source>
</evidence>
<dbReference type="KEGG" id="ege:EM595_3399"/>
<dbReference type="PRINTS" id="PR00037">
    <property type="entry name" value="HTHLACR"/>
</dbReference>
<dbReference type="RefSeq" id="WP_067434823.1">
    <property type="nucleotide sequence ID" value="NZ_JAOSHP010000004.1"/>
</dbReference>
<keyword evidence="3" id="KW-0238">DNA-binding</keyword>
<evidence type="ECO:0000256" key="4">
    <source>
        <dbReference type="ARBA" id="ARBA00023163"/>
    </source>
</evidence>
<dbReference type="SMART" id="SM00420">
    <property type="entry name" value="HTH_DEOR"/>
    <property type="match status" value="1"/>
</dbReference>
<dbReference type="GO" id="GO:0003677">
    <property type="term" value="F:DNA binding"/>
    <property type="evidence" value="ECO:0007669"/>
    <property type="project" value="UniProtKB-KW"/>
</dbReference>
<dbReference type="InterPro" id="IPR037171">
    <property type="entry name" value="NagB/RpiA_transferase-like"/>
</dbReference>
<sequence length="260" mass="27578">MLQETRLHRIRALLTTLHQVSTERIITELGVSRETARRDIIELEAQGVARRVHGGLVALEGAAEPPLRVRSAVMAREKRAIAQAAVQRLHSGQTVFLDAGSTTTLLAEALRTMSGLTIITNSLQAALALSQGEERDTLSNEVILLGGSMMAGAQQTRGDITVGEIHRFRADVALLSPVGIEANAGATSFYPHEAAIARAMTEQASQLILLADRSKLGVISRMQYAAPTAVTLLITDSAAAKEHGAALAALTQALPEVVLA</sequence>
<dbReference type="InterPro" id="IPR050313">
    <property type="entry name" value="Carb_Metab_HTH_regulators"/>
</dbReference>
<dbReference type="Gene3D" id="3.40.50.1360">
    <property type="match status" value="1"/>
</dbReference>
<dbReference type="PANTHER" id="PTHR30363:SF4">
    <property type="entry name" value="GLYCEROL-3-PHOSPHATE REGULON REPRESSOR"/>
    <property type="match status" value="1"/>
</dbReference>